<name>X1NNH9_9ZZZZ</name>
<dbReference type="AlphaFoldDB" id="X1NNH9"/>
<sequence length="207" mass="22043">MALPNWIQRLLARMGAPAGASISVDLAAVKAETALIKAQTDKIPKLLPFKDQWCGPPIPSLALTDTAADKDFSNVVFPTGFLPAGAIVQGIYLMVKWRKQVDSSAAPNAINGASKTIRVMKNGATWGSDDIVGMTFADNQLATGASTTEGGDMIVGDVDVKGEVDDVDNETYNVRSEQTNGLDALVVDGDALTFHDVYTGFRVYYTV</sequence>
<gene>
    <name evidence="1" type="ORF">S06H3_39555</name>
</gene>
<evidence type="ECO:0000313" key="1">
    <source>
        <dbReference type="EMBL" id="GAI45163.1"/>
    </source>
</evidence>
<comment type="caution">
    <text evidence="1">The sequence shown here is derived from an EMBL/GenBank/DDBJ whole genome shotgun (WGS) entry which is preliminary data.</text>
</comment>
<proteinExistence type="predicted"/>
<dbReference type="EMBL" id="BARV01024208">
    <property type="protein sequence ID" value="GAI45163.1"/>
    <property type="molecule type" value="Genomic_DNA"/>
</dbReference>
<protein>
    <submittedName>
        <fullName evidence="1">Uncharacterized protein</fullName>
    </submittedName>
</protein>
<accession>X1NNH9</accession>
<reference evidence="1" key="1">
    <citation type="journal article" date="2014" name="Front. Microbiol.">
        <title>High frequency of phylogenetically diverse reductive dehalogenase-homologous genes in deep subseafloor sedimentary metagenomes.</title>
        <authorList>
            <person name="Kawai M."/>
            <person name="Futagami T."/>
            <person name="Toyoda A."/>
            <person name="Takaki Y."/>
            <person name="Nishi S."/>
            <person name="Hori S."/>
            <person name="Arai W."/>
            <person name="Tsubouchi T."/>
            <person name="Morono Y."/>
            <person name="Uchiyama I."/>
            <person name="Ito T."/>
            <person name="Fujiyama A."/>
            <person name="Inagaki F."/>
            <person name="Takami H."/>
        </authorList>
    </citation>
    <scope>NUCLEOTIDE SEQUENCE</scope>
    <source>
        <strain evidence="1">Expedition CK06-06</strain>
    </source>
</reference>
<organism evidence="1">
    <name type="scientific">marine sediment metagenome</name>
    <dbReference type="NCBI Taxonomy" id="412755"/>
    <lineage>
        <taxon>unclassified sequences</taxon>
        <taxon>metagenomes</taxon>
        <taxon>ecological metagenomes</taxon>
    </lineage>
</organism>